<dbReference type="Pfam" id="PF08448">
    <property type="entry name" value="PAS_4"/>
    <property type="match status" value="1"/>
</dbReference>
<keyword evidence="10" id="KW-1185">Reference proteome</keyword>
<dbReference type="InterPro" id="IPR050736">
    <property type="entry name" value="Sensor_HK_Regulatory"/>
</dbReference>
<evidence type="ECO:0000256" key="4">
    <source>
        <dbReference type="ARBA" id="ARBA00022777"/>
    </source>
</evidence>
<dbReference type="AlphaFoldDB" id="Q18IX6"/>
<keyword evidence="6" id="KW-0472">Membrane</keyword>
<evidence type="ECO:0000256" key="5">
    <source>
        <dbReference type="ARBA" id="ARBA00023012"/>
    </source>
</evidence>
<sequence>MIYSNFKMKSPYFIISFGVILFLTAATHHANELSAVNGMISPVVAFLLDGLPALVLAYAGYRLTGIGLSSEDRWQIWVWCLCGATLLMTIMGFSILIRAFEGRVIGEALFPLLIATEAGGIAGVVGGYQTGRARTETRRAQSASDTLRERTRQLKGVLDAVEAAIWIRDTDSRFVLVNHTFRTLFDIEEETEVAGKLPEEVVLQEIAEGFRENDQQVLETEESIEIKETIETDHGRRTFLTRITPLFEDGDLYATCGIASDITGQKEYQRTIEQQNERLDQFASVVSHDLRNPLNVARGRLELAQEECDSGQLEKVDRALDRMDTLIEDVLLLARGGDNVTEVEPVKLQTIIKNCWANVDTGSATIVSHINRTVHADRSRLKRVFENLIRNAIEHNDDDVAVTIGELDDGFYVEDDGLGVSEDVRNNVFDAGYTATNKGTGFGLNIVKKGIMAHGWDIKLTEATDGGARFEITGVTFE</sequence>
<feature type="transmembrane region" description="Helical" evidence="6">
    <location>
        <begin position="76"/>
        <end position="97"/>
    </location>
</feature>
<evidence type="ECO:0000256" key="1">
    <source>
        <dbReference type="ARBA" id="ARBA00000085"/>
    </source>
</evidence>
<evidence type="ECO:0000313" key="9">
    <source>
        <dbReference type="EMBL" id="CAJ52038.1"/>
    </source>
</evidence>
<organism evidence="9 10">
    <name type="scientific">Haloquadratum walsbyi (strain DSM 16790 / HBSQ001)</name>
    <dbReference type="NCBI Taxonomy" id="362976"/>
    <lineage>
        <taxon>Archaea</taxon>
        <taxon>Methanobacteriati</taxon>
        <taxon>Methanobacteriota</taxon>
        <taxon>Stenosarchaea group</taxon>
        <taxon>Halobacteria</taxon>
        <taxon>Halobacteriales</taxon>
        <taxon>Haloferacaceae</taxon>
        <taxon>Haloquadratum</taxon>
    </lineage>
</organism>
<evidence type="ECO:0000259" key="7">
    <source>
        <dbReference type="PROSITE" id="PS50109"/>
    </source>
</evidence>
<dbReference type="InterPro" id="IPR000014">
    <property type="entry name" value="PAS"/>
</dbReference>
<keyword evidence="6" id="KW-0812">Transmembrane</keyword>
<dbReference type="EC" id="2.7.13.3" evidence="2"/>
<feature type="transmembrane region" description="Helical" evidence="6">
    <location>
        <begin position="12"/>
        <end position="31"/>
    </location>
</feature>
<dbReference type="GO" id="GO:0000155">
    <property type="term" value="F:phosphorelay sensor kinase activity"/>
    <property type="evidence" value="ECO:0007669"/>
    <property type="project" value="InterPro"/>
</dbReference>
<keyword evidence="3 9" id="KW-0808">Transferase</keyword>
<evidence type="ECO:0000313" key="10">
    <source>
        <dbReference type="Proteomes" id="UP000001975"/>
    </source>
</evidence>
<dbReference type="CDD" id="cd00075">
    <property type="entry name" value="HATPase"/>
    <property type="match status" value="1"/>
</dbReference>
<evidence type="ECO:0000256" key="6">
    <source>
        <dbReference type="SAM" id="Phobius"/>
    </source>
</evidence>
<dbReference type="KEGG" id="hwa:HQ_1910A"/>
<dbReference type="Pfam" id="PF16926">
    <property type="entry name" value="HisKA_4TM"/>
    <property type="match status" value="1"/>
</dbReference>
<keyword evidence="6" id="KW-1133">Transmembrane helix</keyword>
<dbReference type="Pfam" id="PF02518">
    <property type="entry name" value="HATPase_c"/>
    <property type="match status" value="1"/>
</dbReference>
<dbReference type="STRING" id="362976.HQ_1910A"/>
<dbReference type="SUPFAM" id="SSF55785">
    <property type="entry name" value="PYP-like sensor domain (PAS domain)"/>
    <property type="match status" value="1"/>
</dbReference>
<dbReference type="InterPro" id="IPR005467">
    <property type="entry name" value="His_kinase_dom"/>
</dbReference>
<dbReference type="InterPro" id="IPR031623">
    <property type="entry name" value="HisKA_4TM"/>
</dbReference>
<dbReference type="CDD" id="cd00130">
    <property type="entry name" value="PAS"/>
    <property type="match status" value="1"/>
</dbReference>
<proteinExistence type="predicted"/>
<accession>Q18IX6</accession>
<dbReference type="NCBIfam" id="TIGR00229">
    <property type="entry name" value="sensory_box"/>
    <property type="match status" value="1"/>
</dbReference>
<dbReference type="EMBL" id="AM180088">
    <property type="protein sequence ID" value="CAJ52038.1"/>
    <property type="molecule type" value="Genomic_DNA"/>
</dbReference>
<dbReference type="SMART" id="SM00387">
    <property type="entry name" value="HATPase_c"/>
    <property type="match status" value="1"/>
</dbReference>
<dbReference type="Gene3D" id="1.10.287.130">
    <property type="match status" value="1"/>
</dbReference>
<dbReference type="Proteomes" id="UP000001975">
    <property type="component" value="Chromosome"/>
</dbReference>
<dbReference type="InterPro" id="IPR036890">
    <property type="entry name" value="HATPase_C_sf"/>
</dbReference>
<evidence type="ECO:0000256" key="3">
    <source>
        <dbReference type="ARBA" id="ARBA00022679"/>
    </source>
</evidence>
<reference evidence="9 10" key="1">
    <citation type="journal article" date="2006" name="BMC Genomics">
        <title>The genome of the square archaeon Haloquadratum walsbyi: life at the limits of water activity.</title>
        <authorList>
            <person name="Bolhuis H.H."/>
            <person name="Palm P.P."/>
            <person name="Wende A.W."/>
            <person name="Falb M.M."/>
            <person name="Rampp M.M."/>
            <person name="Rodriguez-Valera F.F."/>
            <person name="Pfeiffer F.F."/>
            <person name="Oesterhelt D.D."/>
        </authorList>
    </citation>
    <scope>NUCLEOTIDE SEQUENCE [LARGE SCALE GENOMIC DNA]</scope>
    <source>
        <strain evidence="10">DSM 16790 / HBSQ001</strain>
    </source>
</reference>
<feature type="domain" description="PAS" evidence="8">
    <location>
        <begin position="150"/>
        <end position="221"/>
    </location>
</feature>
<protein>
    <recommendedName>
        <fullName evidence="2">histidine kinase</fullName>
        <ecNumber evidence="2">2.7.13.3</ecNumber>
    </recommendedName>
</protein>
<evidence type="ECO:0000259" key="8">
    <source>
        <dbReference type="PROSITE" id="PS50112"/>
    </source>
</evidence>
<feature type="domain" description="Histidine kinase" evidence="7">
    <location>
        <begin position="285"/>
        <end position="473"/>
    </location>
</feature>
<dbReference type="InterPro" id="IPR013656">
    <property type="entry name" value="PAS_4"/>
</dbReference>
<dbReference type="PROSITE" id="PS50109">
    <property type="entry name" value="HIS_KIN"/>
    <property type="match status" value="1"/>
</dbReference>
<evidence type="ECO:0000256" key="2">
    <source>
        <dbReference type="ARBA" id="ARBA00012438"/>
    </source>
</evidence>
<dbReference type="PANTHER" id="PTHR43711:SF1">
    <property type="entry name" value="HISTIDINE KINASE 1"/>
    <property type="match status" value="1"/>
</dbReference>
<dbReference type="InterPro" id="IPR035965">
    <property type="entry name" value="PAS-like_dom_sf"/>
</dbReference>
<dbReference type="Gene3D" id="3.30.450.20">
    <property type="entry name" value="PAS domain"/>
    <property type="match status" value="1"/>
</dbReference>
<comment type="catalytic activity">
    <reaction evidence="1">
        <text>ATP + protein L-histidine = ADP + protein N-phospho-L-histidine.</text>
        <dbReference type="EC" id="2.7.13.3"/>
    </reaction>
</comment>
<dbReference type="eggNOG" id="arCOG02333">
    <property type="taxonomic scope" value="Archaea"/>
</dbReference>
<dbReference type="SUPFAM" id="SSF55874">
    <property type="entry name" value="ATPase domain of HSP90 chaperone/DNA topoisomerase II/histidine kinase"/>
    <property type="match status" value="1"/>
</dbReference>
<dbReference type="SMART" id="SM00091">
    <property type="entry name" value="PAS"/>
    <property type="match status" value="1"/>
</dbReference>
<dbReference type="InterPro" id="IPR036097">
    <property type="entry name" value="HisK_dim/P_sf"/>
</dbReference>
<dbReference type="Gene3D" id="3.30.565.10">
    <property type="entry name" value="Histidine kinase-like ATPase, C-terminal domain"/>
    <property type="match status" value="1"/>
</dbReference>
<keyword evidence="4 9" id="KW-0418">Kinase</keyword>
<dbReference type="Pfam" id="PF00512">
    <property type="entry name" value="HisKA"/>
    <property type="match status" value="1"/>
</dbReference>
<dbReference type="InterPro" id="IPR003661">
    <property type="entry name" value="HisK_dim/P_dom"/>
</dbReference>
<gene>
    <name evidence="9" type="ordered locus">HQ_1910A</name>
</gene>
<dbReference type="CDD" id="cd00082">
    <property type="entry name" value="HisKA"/>
    <property type="match status" value="1"/>
</dbReference>
<feature type="transmembrane region" description="Helical" evidence="6">
    <location>
        <begin position="43"/>
        <end position="64"/>
    </location>
</feature>
<dbReference type="PANTHER" id="PTHR43711">
    <property type="entry name" value="TWO-COMPONENT HISTIDINE KINASE"/>
    <property type="match status" value="1"/>
</dbReference>
<dbReference type="SMART" id="SM00388">
    <property type="entry name" value="HisKA"/>
    <property type="match status" value="1"/>
</dbReference>
<dbReference type="InterPro" id="IPR003594">
    <property type="entry name" value="HATPase_dom"/>
</dbReference>
<dbReference type="HOGENOM" id="CLU_000445_114_58_2"/>
<dbReference type="PROSITE" id="PS50112">
    <property type="entry name" value="PAS"/>
    <property type="match status" value="1"/>
</dbReference>
<dbReference type="SUPFAM" id="SSF47384">
    <property type="entry name" value="Homodimeric domain of signal transducing histidine kinase"/>
    <property type="match status" value="1"/>
</dbReference>
<name>Q18IX6_HALWD</name>
<keyword evidence="5" id="KW-0902">Two-component regulatory system</keyword>